<evidence type="ECO:0000313" key="6">
    <source>
        <dbReference type="EMBL" id="MBA0770853.1"/>
    </source>
</evidence>
<dbReference type="InterPro" id="IPR003593">
    <property type="entry name" value="AAA+_ATPase"/>
</dbReference>
<keyword evidence="4" id="KW-0175">Coiled coil</keyword>
<proteinExistence type="predicted"/>
<dbReference type="SMART" id="SM00382">
    <property type="entry name" value="AAA"/>
    <property type="match status" value="1"/>
</dbReference>
<evidence type="ECO:0000313" key="7">
    <source>
        <dbReference type="Proteomes" id="UP000593568"/>
    </source>
</evidence>
<dbReference type="PRINTS" id="PR00364">
    <property type="entry name" value="DISEASERSIST"/>
</dbReference>
<evidence type="ECO:0000259" key="5">
    <source>
        <dbReference type="SMART" id="SM00382"/>
    </source>
</evidence>
<feature type="non-terminal residue" evidence="6">
    <location>
        <position position="1"/>
    </location>
</feature>
<protein>
    <recommendedName>
        <fullName evidence="5">AAA+ ATPase domain-containing protein</fullName>
    </recommendedName>
</protein>
<feature type="domain" description="AAA+ ATPase" evidence="5">
    <location>
        <begin position="174"/>
        <end position="313"/>
    </location>
</feature>
<dbReference type="PANTHER" id="PTHR33463">
    <property type="entry name" value="NB-ARC DOMAIN-CONTAINING PROTEIN-RELATED"/>
    <property type="match status" value="1"/>
</dbReference>
<evidence type="ECO:0000256" key="3">
    <source>
        <dbReference type="ARBA" id="ARBA00022840"/>
    </source>
</evidence>
<keyword evidence="3" id="KW-0067">ATP-binding</keyword>
<dbReference type="Gene3D" id="3.40.50.300">
    <property type="entry name" value="P-loop containing nucleotide triphosphate hydrolases"/>
    <property type="match status" value="1"/>
</dbReference>
<keyword evidence="1" id="KW-0547">Nucleotide-binding</keyword>
<dbReference type="GO" id="GO:0006952">
    <property type="term" value="P:defense response"/>
    <property type="evidence" value="ECO:0007669"/>
    <property type="project" value="UniProtKB-KW"/>
</dbReference>
<accession>A0A7J9ECT7</accession>
<dbReference type="Gene3D" id="1.10.8.430">
    <property type="entry name" value="Helical domain of apoptotic protease-activating factors"/>
    <property type="match status" value="1"/>
</dbReference>
<dbReference type="EMBL" id="JABEZW010000007">
    <property type="protein sequence ID" value="MBA0770853.1"/>
    <property type="molecule type" value="Genomic_DNA"/>
</dbReference>
<dbReference type="InterPro" id="IPR002182">
    <property type="entry name" value="NB-ARC"/>
</dbReference>
<keyword evidence="7" id="KW-1185">Reference proteome</keyword>
<dbReference type="AlphaFoldDB" id="A0A7J9ECT7"/>
<keyword evidence="2" id="KW-0611">Plant defense</keyword>
<dbReference type="SUPFAM" id="SSF52540">
    <property type="entry name" value="P-loop containing nucleoside triphosphate hydrolases"/>
    <property type="match status" value="1"/>
</dbReference>
<comment type="caution">
    <text evidence="6">The sequence shown here is derived from an EMBL/GenBank/DDBJ whole genome shotgun (WGS) entry which is preliminary data.</text>
</comment>
<dbReference type="Proteomes" id="UP000593568">
    <property type="component" value="Unassembled WGS sequence"/>
</dbReference>
<organism evidence="6 7">
    <name type="scientific">Gossypium trilobum</name>
    <dbReference type="NCBI Taxonomy" id="34281"/>
    <lineage>
        <taxon>Eukaryota</taxon>
        <taxon>Viridiplantae</taxon>
        <taxon>Streptophyta</taxon>
        <taxon>Embryophyta</taxon>
        <taxon>Tracheophyta</taxon>
        <taxon>Spermatophyta</taxon>
        <taxon>Magnoliopsida</taxon>
        <taxon>eudicotyledons</taxon>
        <taxon>Gunneridae</taxon>
        <taxon>Pentapetalae</taxon>
        <taxon>rosids</taxon>
        <taxon>malvids</taxon>
        <taxon>Malvales</taxon>
        <taxon>Malvaceae</taxon>
        <taxon>Malvoideae</taxon>
        <taxon>Gossypium</taxon>
    </lineage>
</organism>
<evidence type="ECO:0000256" key="4">
    <source>
        <dbReference type="SAM" id="Coils"/>
    </source>
</evidence>
<evidence type="ECO:0000256" key="1">
    <source>
        <dbReference type="ARBA" id="ARBA00022741"/>
    </source>
</evidence>
<gene>
    <name evidence="6" type="ORF">Gotri_019416</name>
</gene>
<dbReference type="InterPro" id="IPR027417">
    <property type="entry name" value="P-loop_NTPase"/>
</dbReference>
<dbReference type="InterPro" id="IPR050905">
    <property type="entry name" value="Plant_NBS-LRR"/>
</dbReference>
<dbReference type="Pfam" id="PF00931">
    <property type="entry name" value="NB-ARC"/>
    <property type="match status" value="1"/>
</dbReference>
<dbReference type="InterPro" id="IPR042197">
    <property type="entry name" value="Apaf_helical"/>
</dbReference>
<name>A0A7J9ECT7_9ROSI</name>
<sequence>MDTIFTGAAQEVTTAAAKGIFRQAIRHIRYVIFYQKFVDEFEEEKKNLNIERKSVQEDVDLALGNLENIKTNVQEWRHKVDEVLTEEAKKVNDLEVKAKTNCFFGLCPNIKSRYQLSKKAEEDAANFKKLINDGRFERVGCPYVAEPIIHTDFETFQSREEVFHDIMELLKDATTSMIGVYGMAGVGKSWLVNEVERQLRDVKLFDSVVTVTVRQNADIKEIQNQIAYSLRLKLEENSPGVRARKLYERLKNEKNVLIILDDLWKKLDLKEVGIPFGSQYKGCKILLTSRYQNVLNNGKDATKTFAIGDLDGEEAWEFFKKMAGDIVESDEELRSTAIEVAKKCAKLPLALATRPCLEKSSDDISDKVYSAIKYCIDHLSSEDLKQIFLLCSLLRRDTRIEDLLRYALALGLTKGANSMKAARDRLLKMLSTLKESCLLLDSKSSNKEYFDVHDLTYIVAKSIASKDNQ</sequence>
<reference evidence="6 7" key="1">
    <citation type="journal article" date="2019" name="Genome Biol. Evol.">
        <title>Insights into the evolution of the New World diploid cottons (Gossypium, subgenus Houzingenia) based on genome sequencing.</title>
        <authorList>
            <person name="Grover C.E."/>
            <person name="Arick M.A. 2nd"/>
            <person name="Thrash A."/>
            <person name="Conover J.L."/>
            <person name="Sanders W.S."/>
            <person name="Peterson D.G."/>
            <person name="Frelichowski J.E."/>
            <person name="Scheffler J.A."/>
            <person name="Scheffler B.E."/>
            <person name="Wendel J.F."/>
        </authorList>
    </citation>
    <scope>NUCLEOTIDE SEQUENCE [LARGE SCALE GENOMIC DNA]</scope>
    <source>
        <strain evidence="6">8</strain>
        <tissue evidence="6">Leaf</tissue>
    </source>
</reference>
<evidence type="ECO:0000256" key="2">
    <source>
        <dbReference type="ARBA" id="ARBA00022821"/>
    </source>
</evidence>
<feature type="coiled-coil region" evidence="4">
    <location>
        <begin position="38"/>
        <end position="86"/>
    </location>
</feature>
<dbReference type="GO" id="GO:0005524">
    <property type="term" value="F:ATP binding"/>
    <property type="evidence" value="ECO:0007669"/>
    <property type="project" value="UniProtKB-KW"/>
</dbReference>
<dbReference type="GO" id="GO:0043531">
    <property type="term" value="F:ADP binding"/>
    <property type="evidence" value="ECO:0007669"/>
    <property type="project" value="InterPro"/>
</dbReference>
<dbReference type="PANTHER" id="PTHR33463:SF172">
    <property type="entry name" value="DOMAIN-CONTAINING DISEASE RESISTANCE PROTEIN, PUTATIVE-RELATED"/>
    <property type="match status" value="1"/>
</dbReference>